<dbReference type="AlphaFoldDB" id="A0A1G7KKM4"/>
<dbReference type="OrthoDB" id="9802510at2"/>
<organism evidence="3 4">
    <name type="scientific">Limimaricola pyoseonensis</name>
    <dbReference type="NCBI Taxonomy" id="521013"/>
    <lineage>
        <taxon>Bacteria</taxon>
        <taxon>Pseudomonadati</taxon>
        <taxon>Pseudomonadota</taxon>
        <taxon>Alphaproteobacteria</taxon>
        <taxon>Rhodobacterales</taxon>
        <taxon>Paracoccaceae</taxon>
        <taxon>Limimaricola</taxon>
    </lineage>
</organism>
<gene>
    <name evidence="3" type="ORF">SAMN04488567_0237</name>
</gene>
<dbReference type="CDD" id="cd02062">
    <property type="entry name" value="Nitro_FMN_reductase"/>
    <property type="match status" value="1"/>
</dbReference>
<comment type="similarity">
    <text evidence="1">Belongs to the nitroreductase family.</text>
</comment>
<dbReference type="Gene3D" id="3.40.109.10">
    <property type="entry name" value="NADH Oxidase"/>
    <property type="match status" value="1"/>
</dbReference>
<keyword evidence="2" id="KW-0560">Oxidoreductase</keyword>
<proteinExistence type="inferred from homology"/>
<dbReference type="RefSeq" id="WP_110559037.1">
    <property type="nucleotide sequence ID" value="NZ_FNAT01000012.1"/>
</dbReference>
<dbReference type="SUPFAM" id="SSF55469">
    <property type="entry name" value="FMN-dependent nitroreductase-like"/>
    <property type="match status" value="1"/>
</dbReference>
<evidence type="ECO:0000313" key="3">
    <source>
        <dbReference type="EMBL" id="SDF37696.1"/>
    </source>
</evidence>
<reference evidence="4" key="1">
    <citation type="submission" date="2016-10" db="EMBL/GenBank/DDBJ databases">
        <authorList>
            <person name="Varghese N."/>
            <person name="Submissions S."/>
        </authorList>
    </citation>
    <scope>NUCLEOTIDE SEQUENCE [LARGE SCALE GENOMIC DNA]</scope>
    <source>
        <strain evidence="4">DSM 21424</strain>
    </source>
</reference>
<dbReference type="EMBL" id="FNAT01000012">
    <property type="protein sequence ID" value="SDF37696.1"/>
    <property type="molecule type" value="Genomic_DNA"/>
</dbReference>
<dbReference type="GO" id="GO:0016491">
    <property type="term" value="F:oxidoreductase activity"/>
    <property type="evidence" value="ECO:0007669"/>
    <property type="project" value="UniProtKB-KW"/>
</dbReference>
<keyword evidence="4" id="KW-1185">Reference proteome</keyword>
<dbReference type="PANTHER" id="PTHR43673">
    <property type="entry name" value="NAD(P)H NITROREDUCTASE YDGI-RELATED"/>
    <property type="match status" value="1"/>
</dbReference>
<dbReference type="PANTHER" id="PTHR43673:SF10">
    <property type="entry name" value="NADH DEHYDROGENASE_NAD(P)H NITROREDUCTASE XCC3605-RELATED"/>
    <property type="match status" value="1"/>
</dbReference>
<sequence length="298" mass="33688">MLKLIKKMRQASLLIGCFVYDFRVFLKGYGGLKRVDKEATESWLLQDIHRIEKGFTLRNPRSNYGWAVLRRLDGNIKLAKHNGQLSNGIERYLGSVMSAYRVKNEIPDDCAELALAESQDSYHANLPYRPKDLMGASFDKIIEKRRSVRQFDRETSLQNIERALAAARGTPSVCNRQYIGTSVLTGDEMSKALELQNGNDSFRSEIKQVLVVYARLRYLTSPYERYQGYIDGGMYCMNLINYLAFLGVGSCPLNWSATPRNDQKLKSLGVVPKNSSVVMMIAIGEVDDTISTASSRKI</sequence>
<accession>A0A1G7KKM4</accession>
<evidence type="ECO:0000256" key="2">
    <source>
        <dbReference type="ARBA" id="ARBA00023002"/>
    </source>
</evidence>
<evidence type="ECO:0000313" key="4">
    <source>
        <dbReference type="Proteomes" id="UP000198922"/>
    </source>
</evidence>
<dbReference type="Proteomes" id="UP000198922">
    <property type="component" value="Unassembled WGS sequence"/>
</dbReference>
<protein>
    <submittedName>
        <fullName evidence="3">Nitroreductase</fullName>
    </submittedName>
</protein>
<name>A0A1G7KKM4_9RHOB</name>
<evidence type="ECO:0000256" key="1">
    <source>
        <dbReference type="ARBA" id="ARBA00007118"/>
    </source>
</evidence>
<dbReference type="STRING" id="521013.SAMN04488567_0237"/>
<dbReference type="InterPro" id="IPR000415">
    <property type="entry name" value="Nitroreductase-like"/>
</dbReference>